<comment type="caution">
    <text evidence="1">The sequence shown here is derived from an EMBL/GenBank/DDBJ whole genome shotgun (WGS) entry which is preliminary data.</text>
</comment>
<proteinExistence type="predicted"/>
<dbReference type="GeneID" id="91083219"/>
<dbReference type="AlphaFoldDB" id="A0A096C0C0"/>
<evidence type="ECO:0000313" key="1">
    <source>
        <dbReference type="EMBL" id="KGF48452.1"/>
    </source>
</evidence>
<evidence type="ECO:0000313" key="2">
    <source>
        <dbReference type="Proteomes" id="UP000029538"/>
    </source>
</evidence>
<dbReference type="RefSeq" id="WP_021669142.1">
    <property type="nucleotide sequence ID" value="NZ_JRNR01000095.1"/>
</dbReference>
<reference evidence="1 2" key="1">
    <citation type="submission" date="2014-07" db="EMBL/GenBank/DDBJ databases">
        <authorList>
            <person name="McCorrison J."/>
            <person name="Sanka R."/>
            <person name="Torralba M."/>
            <person name="Gillis M."/>
            <person name="Haft D.H."/>
            <person name="Methe B."/>
            <person name="Sutton G."/>
            <person name="Nelson K.E."/>
        </authorList>
    </citation>
    <scope>NUCLEOTIDE SEQUENCE [LARGE SCALE GENOMIC DNA]</scope>
    <source>
        <strain evidence="1 2">DNF00882</strain>
    </source>
</reference>
<organism evidence="1 2">
    <name type="scientific">Prevotella disiens DNF00882</name>
    <dbReference type="NCBI Taxonomy" id="1401075"/>
    <lineage>
        <taxon>Bacteria</taxon>
        <taxon>Pseudomonadati</taxon>
        <taxon>Bacteroidota</taxon>
        <taxon>Bacteroidia</taxon>
        <taxon>Bacteroidales</taxon>
        <taxon>Prevotellaceae</taxon>
        <taxon>Prevotella</taxon>
    </lineage>
</organism>
<name>A0A096C0C0_9BACT</name>
<accession>A0A096C0C0</accession>
<protein>
    <submittedName>
        <fullName evidence="1">Uncharacterized protein</fullName>
    </submittedName>
</protein>
<gene>
    <name evidence="1" type="ORF">HMPREF0654_09200</name>
</gene>
<dbReference type="EMBL" id="JRNR01000095">
    <property type="protein sequence ID" value="KGF48452.1"/>
    <property type="molecule type" value="Genomic_DNA"/>
</dbReference>
<dbReference type="Pfam" id="PF21980">
    <property type="entry name" value="MksE"/>
    <property type="match status" value="1"/>
</dbReference>
<dbReference type="Proteomes" id="UP000029538">
    <property type="component" value="Unassembled WGS sequence"/>
</dbReference>
<dbReference type="InterPro" id="IPR053841">
    <property type="entry name" value="MksE"/>
</dbReference>
<sequence>MKRSEEIFNILSKGGFIVSNSIKPQNNQLYDLIEEDEQEYADYFAGIGFQLDKGDGYYYFSRREAKVDLQRKLEAMCKWIDYLDFLTTFNSTFGSGFEFHVEDFLIQINSDLELKEKAKKLFLGKKTNQEIVEKLIKEMETMGVVELIDETERAYKVTAAFHYLEELIDCLTISEEIEDEIPQ</sequence>